<evidence type="ECO:0000313" key="2">
    <source>
        <dbReference type="EMBL" id="MDY6550850.1"/>
    </source>
</evidence>
<dbReference type="Proteomes" id="UP001284094">
    <property type="component" value="Unassembled WGS sequence"/>
</dbReference>
<evidence type="ECO:0000313" key="1">
    <source>
        <dbReference type="EMBL" id="MDY6487631.1"/>
    </source>
</evidence>
<name>A0AB35UV23_9GAMM</name>
<protein>
    <submittedName>
        <fullName evidence="1">Uncharacterized protein</fullName>
    </submittedName>
</protein>
<sequence>MVKGVITGKKKSKKYRKRCVKKVIAINKQAIIRSVTKAIASKVLNSGVIWGRCEYRREIPKAIATPKVKQTK</sequence>
<reference evidence="1 3" key="1">
    <citation type="submission" date="2023-11" db="EMBL/GenBank/DDBJ databases">
        <title>The common occurrence of Acinetobacte faecalis in cattle feces and its emended description.</title>
        <authorList>
            <person name="Kyselkova M."/>
            <person name="Xanthopoulou K."/>
            <person name="Shestivska V."/>
            <person name="Spanelova P."/>
            <person name="Maixnerova M."/>
            <person name="Higgins P.G."/>
            <person name="Nemec A."/>
        </authorList>
    </citation>
    <scope>NUCLEOTIDE SEQUENCE [LARGE SCALE GENOMIC DNA]</scope>
    <source>
        <strain evidence="1 3">ANC 7483</strain>
    </source>
</reference>
<dbReference type="EMBL" id="JAXHPL010000065">
    <property type="protein sequence ID" value="MDY6487631.1"/>
    <property type="molecule type" value="Genomic_DNA"/>
</dbReference>
<organism evidence="1 3">
    <name type="scientific">Acinetobacter faecalis</name>
    <dbReference type="NCBI Taxonomy" id="2665161"/>
    <lineage>
        <taxon>Bacteria</taxon>
        <taxon>Pseudomonadati</taxon>
        <taxon>Pseudomonadota</taxon>
        <taxon>Gammaproteobacteria</taxon>
        <taxon>Moraxellales</taxon>
        <taxon>Moraxellaceae</taxon>
        <taxon>Acinetobacter</taxon>
    </lineage>
</organism>
<accession>A0AB35UV23</accession>
<dbReference type="Proteomes" id="UP001278995">
    <property type="component" value="Unassembled WGS sequence"/>
</dbReference>
<comment type="caution">
    <text evidence="1">The sequence shown here is derived from an EMBL/GenBank/DDBJ whole genome shotgun (WGS) entry which is preliminary data.</text>
</comment>
<reference evidence="2" key="2">
    <citation type="submission" date="2023-11" db="EMBL/GenBank/DDBJ databases">
        <authorList>
            <person name="Kyselkova M."/>
            <person name="Xanthopoulou K."/>
            <person name="Shestivska V."/>
            <person name="Spanelova P."/>
            <person name="Maixnerova M."/>
            <person name="Higgins P.G."/>
            <person name="Nemec A."/>
        </authorList>
    </citation>
    <scope>NUCLEOTIDE SEQUENCE</scope>
    <source>
        <strain evidence="2">ANC 7225</strain>
    </source>
</reference>
<keyword evidence="4" id="KW-1185">Reference proteome</keyword>
<proteinExistence type="predicted"/>
<evidence type="ECO:0000313" key="3">
    <source>
        <dbReference type="Proteomes" id="UP001278995"/>
    </source>
</evidence>
<dbReference type="EMBL" id="JAXHPO010000037">
    <property type="protein sequence ID" value="MDY6550850.1"/>
    <property type="molecule type" value="Genomic_DNA"/>
</dbReference>
<dbReference type="AlphaFoldDB" id="A0AB35UV23"/>
<gene>
    <name evidence="2" type="ORF">SKM48_08790</name>
    <name evidence="1" type="ORF">SKM51_10585</name>
</gene>
<reference evidence="2 4" key="3">
    <citation type="journal article" date="2024" name="Syst. Appl. Microbiol.">
        <title>Evidence for the occurrence of Acinetobacter faecalis in cattle feces and its emended description.</title>
        <authorList>
            <person name="Kyselkova M."/>
            <person name="Xanthopoulou K."/>
            <person name="Shestivska V."/>
            <person name="Spanelova P."/>
            <person name="Maixnerova M."/>
            <person name="Higgins P.G."/>
            <person name="Nemec A."/>
        </authorList>
    </citation>
    <scope>NUCLEOTIDE SEQUENCE [LARGE SCALE GENOMIC DNA]</scope>
    <source>
        <strain evidence="2 4">ANC 7225</strain>
    </source>
</reference>
<evidence type="ECO:0000313" key="4">
    <source>
        <dbReference type="Proteomes" id="UP001284094"/>
    </source>
</evidence>